<dbReference type="VEuPathDB" id="FungiDB:I7I53_01639"/>
<evidence type="ECO:0000313" key="2">
    <source>
        <dbReference type="Proteomes" id="UP000663419"/>
    </source>
</evidence>
<reference evidence="1" key="1">
    <citation type="submission" date="2021-01" db="EMBL/GenBank/DDBJ databases">
        <title>Chromosome-level genome assembly of a human fungal pathogen reveals clustering of transcriptionally co-regulated genes.</title>
        <authorList>
            <person name="Voorhies M."/>
            <person name="Cohen S."/>
            <person name="Shea T.P."/>
            <person name="Petrus S."/>
            <person name="Munoz J.F."/>
            <person name="Poplawski S."/>
            <person name="Goldman W.E."/>
            <person name="Michael T."/>
            <person name="Cuomo C.A."/>
            <person name="Sil A."/>
            <person name="Beyhan S."/>
        </authorList>
    </citation>
    <scope>NUCLEOTIDE SEQUENCE</scope>
    <source>
        <strain evidence="1">H88</strain>
    </source>
</reference>
<accession>A0A8A1LM75</accession>
<name>A0A8A1LM75_AJEC8</name>
<dbReference type="EMBL" id="CP069104">
    <property type="protein sequence ID" value="QSS54165.1"/>
    <property type="molecule type" value="Genomic_DNA"/>
</dbReference>
<proteinExistence type="predicted"/>
<protein>
    <submittedName>
        <fullName evidence="1">Uncharacterized protein</fullName>
    </submittedName>
</protein>
<organism evidence="1 2">
    <name type="scientific">Ajellomyces capsulatus (strain H88)</name>
    <name type="common">Darling's disease fungus</name>
    <name type="synonym">Histoplasma capsulatum</name>
    <dbReference type="NCBI Taxonomy" id="544711"/>
    <lineage>
        <taxon>Eukaryota</taxon>
        <taxon>Fungi</taxon>
        <taxon>Dikarya</taxon>
        <taxon>Ascomycota</taxon>
        <taxon>Pezizomycotina</taxon>
        <taxon>Eurotiomycetes</taxon>
        <taxon>Eurotiomycetidae</taxon>
        <taxon>Onygenales</taxon>
        <taxon>Ajellomycetaceae</taxon>
        <taxon>Histoplasma</taxon>
    </lineage>
</organism>
<dbReference type="Proteomes" id="UP000663419">
    <property type="component" value="Chromosome 3"/>
</dbReference>
<gene>
    <name evidence="1" type="ORF">I7I53_01639</name>
</gene>
<dbReference type="AlphaFoldDB" id="A0A8A1LM75"/>
<evidence type="ECO:0000313" key="1">
    <source>
        <dbReference type="EMBL" id="QSS54165.1"/>
    </source>
</evidence>
<sequence>MGIVRRERGVLLLEKNIPYSQNLCDCNGMGKTEFTGLVFVYMCINKSSPVLPLLTEKKRKK</sequence>